<evidence type="ECO:0000256" key="3">
    <source>
        <dbReference type="ARBA" id="ARBA00022527"/>
    </source>
</evidence>
<evidence type="ECO:0000256" key="8">
    <source>
        <dbReference type="ARBA" id="ARBA00047899"/>
    </source>
</evidence>
<evidence type="ECO:0000259" key="10">
    <source>
        <dbReference type="PROSITE" id="PS50011"/>
    </source>
</evidence>
<evidence type="ECO:0000256" key="4">
    <source>
        <dbReference type="ARBA" id="ARBA00022679"/>
    </source>
</evidence>
<evidence type="ECO:0000256" key="1">
    <source>
        <dbReference type="ARBA" id="ARBA00009903"/>
    </source>
</evidence>
<dbReference type="EC" id="2.7.11.1" evidence="2"/>
<protein>
    <recommendedName>
        <fullName evidence="2">non-specific serine/threonine protein kinase</fullName>
        <ecNumber evidence="2">2.7.11.1</ecNumber>
    </recommendedName>
</protein>
<dbReference type="PROSITE" id="PS50011">
    <property type="entry name" value="PROTEIN_KINASE_DOM"/>
    <property type="match status" value="1"/>
</dbReference>
<comment type="catalytic activity">
    <reaction evidence="8">
        <text>L-threonyl-[protein] + ATP = O-phospho-L-threonyl-[protein] + ADP + H(+)</text>
        <dbReference type="Rhea" id="RHEA:46608"/>
        <dbReference type="Rhea" id="RHEA-COMP:11060"/>
        <dbReference type="Rhea" id="RHEA-COMP:11605"/>
        <dbReference type="ChEBI" id="CHEBI:15378"/>
        <dbReference type="ChEBI" id="CHEBI:30013"/>
        <dbReference type="ChEBI" id="CHEBI:30616"/>
        <dbReference type="ChEBI" id="CHEBI:61977"/>
        <dbReference type="ChEBI" id="CHEBI:456216"/>
        <dbReference type="EC" id="2.7.11.1"/>
    </reaction>
</comment>
<evidence type="ECO:0000256" key="7">
    <source>
        <dbReference type="ARBA" id="ARBA00022840"/>
    </source>
</evidence>
<dbReference type="Pfam" id="PF00069">
    <property type="entry name" value="Pkinase"/>
    <property type="match status" value="2"/>
</dbReference>
<dbReference type="EMBL" id="JABFUD020000017">
    <property type="protein sequence ID" value="KAI5067383.1"/>
    <property type="molecule type" value="Genomic_DNA"/>
</dbReference>
<dbReference type="InterPro" id="IPR008271">
    <property type="entry name" value="Ser/Thr_kinase_AS"/>
</dbReference>
<reference evidence="11" key="1">
    <citation type="submission" date="2021-01" db="EMBL/GenBank/DDBJ databases">
        <title>Adiantum capillus-veneris genome.</title>
        <authorList>
            <person name="Fang Y."/>
            <person name="Liao Q."/>
        </authorList>
    </citation>
    <scope>NUCLEOTIDE SEQUENCE</scope>
    <source>
        <strain evidence="11">H3</strain>
        <tissue evidence="11">Leaf</tissue>
    </source>
</reference>
<dbReference type="InterPro" id="IPR000719">
    <property type="entry name" value="Prot_kinase_dom"/>
</dbReference>
<dbReference type="GO" id="GO:0005524">
    <property type="term" value="F:ATP binding"/>
    <property type="evidence" value="ECO:0007669"/>
    <property type="project" value="UniProtKB-KW"/>
</dbReference>
<feature type="domain" description="Protein kinase" evidence="10">
    <location>
        <begin position="17"/>
        <end position="361"/>
    </location>
</feature>
<evidence type="ECO:0000256" key="5">
    <source>
        <dbReference type="ARBA" id="ARBA00022741"/>
    </source>
</evidence>
<dbReference type="Gene3D" id="3.30.200.20">
    <property type="entry name" value="Phosphorylase Kinase, domain 1"/>
    <property type="match status" value="1"/>
</dbReference>
<gene>
    <name evidence="11" type="ORF">GOP47_0017911</name>
</gene>
<comment type="caution">
    <text evidence="11">The sequence shown here is derived from an EMBL/GenBank/DDBJ whole genome shotgun (WGS) entry which is preliminary data.</text>
</comment>
<dbReference type="FunFam" id="1.10.510.10:FF:000312">
    <property type="entry name" value="Serine/threonine-protein kinase OXI1"/>
    <property type="match status" value="1"/>
</dbReference>
<dbReference type="SUPFAM" id="SSF56112">
    <property type="entry name" value="Protein kinase-like (PK-like)"/>
    <property type="match status" value="1"/>
</dbReference>
<evidence type="ECO:0000256" key="9">
    <source>
        <dbReference type="ARBA" id="ARBA00048679"/>
    </source>
</evidence>
<dbReference type="InterPro" id="IPR011009">
    <property type="entry name" value="Kinase-like_dom_sf"/>
</dbReference>
<evidence type="ECO:0000313" key="12">
    <source>
        <dbReference type="Proteomes" id="UP000886520"/>
    </source>
</evidence>
<dbReference type="GO" id="GO:0004674">
    <property type="term" value="F:protein serine/threonine kinase activity"/>
    <property type="evidence" value="ECO:0007669"/>
    <property type="project" value="UniProtKB-KW"/>
</dbReference>
<dbReference type="PANTHER" id="PTHR45637">
    <property type="entry name" value="FLIPPASE KINASE 1-RELATED"/>
    <property type="match status" value="1"/>
</dbReference>
<comment type="similarity">
    <text evidence="1">Belongs to the protein kinase superfamily. AGC Ser/Thr protein kinase family.</text>
</comment>
<dbReference type="Proteomes" id="UP000886520">
    <property type="component" value="Chromosome 17"/>
</dbReference>
<evidence type="ECO:0000256" key="6">
    <source>
        <dbReference type="ARBA" id="ARBA00022777"/>
    </source>
</evidence>
<dbReference type="Gene3D" id="1.10.510.10">
    <property type="entry name" value="Transferase(Phosphotransferase) domain 1"/>
    <property type="match status" value="1"/>
</dbReference>
<evidence type="ECO:0000256" key="2">
    <source>
        <dbReference type="ARBA" id="ARBA00012513"/>
    </source>
</evidence>
<keyword evidence="12" id="KW-1185">Reference proteome</keyword>
<dbReference type="PROSITE" id="PS00108">
    <property type="entry name" value="PROTEIN_KINASE_ST"/>
    <property type="match status" value="1"/>
</dbReference>
<keyword evidence="3" id="KW-0723">Serine/threonine-protein kinase</keyword>
<dbReference type="AlphaFoldDB" id="A0A9D4UH63"/>
<evidence type="ECO:0000313" key="11">
    <source>
        <dbReference type="EMBL" id="KAI5067383.1"/>
    </source>
</evidence>
<comment type="catalytic activity">
    <reaction evidence="9">
        <text>L-seryl-[protein] + ATP = O-phospho-L-seryl-[protein] + ADP + H(+)</text>
        <dbReference type="Rhea" id="RHEA:17989"/>
        <dbReference type="Rhea" id="RHEA-COMP:9863"/>
        <dbReference type="Rhea" id="RHEA-COMP:11604"/>
        <dbReference type="ChEBI" id="CHEBI:15378"/>
        <dbReference type="ChEBI" id="CHEBI:29999"/>
        <dbReference type="ChEBI" id="CHEBI:30616"/>
        <dbReference type="ChEBI" id="CHEBI:83421"/>
        <dbReference type="ChEBI" id="CHEBI:456216"/>
        <dbReference type="EC" id="2.7.11.1"/>
    </reaction>
</comment>
<dbReference type="SMART" id="SM00220">
    <property type="entry name" value="S_TKc"/>
    <property type="match status" value="1"/>
</dbReference>
<dbReference type="OrthoDB" id="432483at2759"/>
<name>A0A9D4UH63_ADICA</name>
<accession>A0A9D4UH63</accession>
<proteinExistence type="inferred from homology"/>
<keyword evidence="6" id="KW-0418">Kinase</keyword>
<organism evidence="11 12">
    <name type="scientific">Adiantum capillus-veneris</name>
    <name type="common">Maidenhair fern</name>
    <dbReference type="NCBI Taxonomy" id="13818"/>
    <lineage>
        <taxon>Eukaryota</taxon>
        <taxon>Viridiplantae</taxon>
        <taxon>Streptophyta</taxon>
        <taxon>Embryophyta</taxon>
        <taxon>Tracheophyta</taxon>
        <taxon>Polypodiopsida</taxon>
        <taxon>Polypodiidae</taxon>
        <taxon>Polypodiales</taxon>
        <taxon>Pteridineae</taxon>
        <taxon>Pteridaceae</taxon>
        <taxon>Vittarioideae</taxon>
        <taxon>Adiantum</taxon>
    </lineage>
</organism>
<dbReference type="FunFam" id="1.10.510.10:FF:000294">
    <property type="entry name" value="Serine/threonine-protein kinase OXI1"/>
    <property type="match status" value="1"/>
</dbReference>
<keyword evidence="7" id="KW-0067">ATP-binding</keyword>
<keyword evidence="4" id="KW-0808">Transferase</keyword>
<keyword evidence="5" id="KW-0547">Nucleotide-binding</keyword>
<sequence length="490" mass="55254">MASSQESCPKDLTPQDFLPIRILGHGDIGTVFLVQLCRNNKSYAMKVMQKEVLRHKGEKRATTERKVLSMLSHPFLPSLHAHFQSEKHVFFIMDFCSGGDLNVLQQKQPMKRFSESITRFYAAEVVVALEYLHQKGIIYRDLKPENILIQGNGHIMLTDFDLSLVLPDKKPEAMPHPELKRKHKKTLGAFFSCFNPYFGEMTGASEANSCDEHPCASGETESCASLPQEKGAQKFNFPFHMWPRKALRKAKQGRHASVCRSHSFVGTEEYVAPEVLWGKGHGFSVDWWTLGIFLYEMVYGKTPFKGLNRKETFYNILCREPEFPSQSFPLIDLIKKLLVKEAEARLGSFRGAEEIKKHPYFKGTAWKHLSEVARPPFVPPPVHVHIDRRTQRSAEKCGKDEPSIAGNPLSSSCQANAAAAIDKSVVLQAMDCEEKENLQEVTNFLPCYMKTSIEKVGSPKPLRAANDTDMKGRAVDGAEYASIKKCGKPM</sequence>